<evidence type="ECO:0000313" key="2">
    <source>
        <dbReference type="Proteomes" id="UP000260457"/>
    </source>
</evidence>
<dbReference type="Proteomes" id="UP000260457">
    <property type="component" value="Chromosome"/>
</dbReference>
<dbReference type="EMBL" id="CP030926">
    <property type="protein sequence ID" value="AXN37019.1"/>
    <property type="molecule type" value="Genomic_DNA"/>
</dbReference>
<proteinExistence type="predicted"/>
<organism evidence="1 2">
    <name type="scientific">Peribacillus butanolivorans</name>
    <dbReference type="NCBI Taxonomy" id="421767"/>
    <lineage>
        <taxon>Bacteria</taxon>
        <taxon>Bacillati</taxon>
        <taxon>Bacillota</taxon>
        <taxon>Bacilli</taxon>
        <taxon>Bacillales</taxon>
        <taxon>Bacillaceae</taxon>
        <taxon>Peribacillus</taxon>
    </lineage>
</organism>
<name>A0ABM6XFD4_9BACI</name>
<protein>
    <recommendedName>
        <fullName evidence="3">Secreted protein</fullName>
    </recommendedName>
</protein>
<evidence type="ECO:0008006" key="3">
    <source>
        <dbReference type="Google" id="ProtNLM"/>
    </source>
</evidence>
<sequence length="91" mass="10770">MPLIKKIISSITTGKLCKLVVVFVFLKHALCDFLNIRDSRSKNNIHLKIDNNKTCRTSEILWDFFVIFQDFKEERIRKIRAQVASDFPINW</sequence>
<accession>A0ABM6XFD4</accession>
<reference evidence="1 2" key="1">
    <citation type="submission" date="2018-07" db="EMBL/GenBank/DDBJ databases">
        <title>The molecular basis for the intramolecular migration of carboxyl group in the catabolism of para-hydroxybenzoate via gentisate.</title>
        <authorList>
            <person name="Zhao H."/>
            <person name="Xu Y."/>
            <person name="Lin S."/>
            <person name="Spain J.C."/>
            <person name="Zhou N.-Y."/>
        </authorList>
    </citation>
    <scope>NUCLEOTIDE SEQUENCE [LARGE SCALE GENOMIC DNA]</scope>
    <source>
        <strain evidence="1 2">PHB-7a</strain>
    </source>
</reference>
<gene>
    <name evidence="1" type="ORF">DTO10_00520</name>
</gene>
<evidence type="ECO:0000313" key="1">
    <source>
        <dbReference type="EMBL" id="AXN37019.1"/>
    </source>
</evidence>
<keyword evidence="2" id="KW-1185">Reference proteome</keyword>